<dbReference type="PROSITE" id="PS51178">
    <property type="entry name" value="PASTA"/>
    <property type="match status" value="2"/>
</dbReference>
<dbReference type="Gene3D" id="3.30.200.20">
    <property type="entry name" value="Phosphorylase Kinase, domain 1"/>
    <property type="match status" value="1"/>
</dbReference>
<keyword evidence="4" id="KW-0808">Transferase</keyword>
<feature type="compositionally biased region" description="Low complexity" evidence="14">
    <location>
        <begin position="558"/>
        <end position="572"/>
    </location>
</feature>
<evidence type="ECO:0000256" key="11">
    <source>
        <dbReference type="ARBA" id="ARBA00060432"/>
    </source>
</evidence>
<dbReference type="PROSITE" id="PS50011">
    <property type="entry name" value="PROTEIN_KINASE_DOM"/>
    <property type="match status" value="1"/>
</dbReference>
<evidence type="ECO:0000256" key="3">
    <source>
        <dbReference type="ARBA" id="ARBA00022544"/>
    </source>
</evidence>
<reference evidence="19" key="1">
    <citation type="submission" date="2019-07" db="EMBL/GenBank/DDBJ databases">
        <title>Bacillus alkalisoli sp. nov. isolated from saline soil.</title>
        <authorList>
            <person name="Sun J.-Q."/>
            <person name="Xu L."/>
        </authorList>
    </citation>
    <scope>NUCLEOTIDE SEQUENCE [LARGE SCALE GENOMIC DNA]</scope>
    <source>
        <strain evidence="19">M4U3P1</strain>
    </source>
</reference>
<proteinExistence type="predicted"/>
<keyword evidence="2" id="KW-0723">Serine/threonine-protein kinase</keyword>
<keyword evidence="15" id="KW-0812">Transmembrane</keyword>
<evidence type="ECO:0000313" key="19">
    <source>
        <dbReference type="Proteomes" id="UP000318138"/>
    </source>
</evidence>
<evidence type="ECO:0000259" key="17">
    <source>
        <dbReference type="PROSITE" id="PS51178"/>
    </source>
</evidence>
<feature type="domain" description="PASTA" evidence="17">
    <location>
        <begin position="426"/>
        <end position="492"/>
    </location>
</feature>
<dbReference type="Proteomes" id="UP000318138">
    <property type="component" value="Chromosome"/>
</dbReference>
<evidence type="ECO:0000256" key="9">
    <source>
        <dbReference type="ARBA" id="ARBA00047899"/>
    </source>
</evidence>
<dbReference type="CDD" id="cd14014">
    <property type="entry name" value="STKc_PknB_like"/>
    <property type="match status" value="1"/>
</dbReference>
<dbReference type="FunFam" id="3.30.200.20:FF:000035">
    <property type="entry name" value="Serine/threonine protein kinase Stk1"/>
    <property type="match status" value="1"/>
</dbReference>
<dbReference type="FunFam" id="1.10.510.10:FF:000021">
    <property type="entry name" value="Serine/threonine protein kinase"/>
    <property type="match status" value="1"/>
</dbReference>
<dbReference type="GO" id="GO:0009847">
    <property type="term" value="P:spore germination"/>
    <property type="evidence" value="ECO:0007669"/>
    <property type="project" value="UniProtKB-ARBA"/>
</dbReference>
<dbReference type="GO" id="GO:0004674">
    <property type="term" value="F:protein serine/threonine kinase activity"/>
    <property type="evidence" value="ECO:0007669"/>
    <property type="project" value="UniProtKB-KW"/>
</dbReference>
<dbReference type="InterPro" id="IPR008271">
    <property type="entry name" value="Ser/Thr_kinase_AS"/>
</dbReference>
<dbReference type="InterPro" id="IPR017441">
    <property type="entry name" value="Protein_kinase_ATP_BS"/>
</dbReference>
<keyword evidence="15" id="KW-0472">Membrane</keyword>
<dbReference type="Pfam" id="PF03793">
    <property type="entry name" value="PASTA"/>
    <property type="match status" value="2"/>
</dbReference>
<keyword evidence="19" id="KW-1185">Reference proteome</keyword>
<dbReference type="NCBIfam" id="NF033483">
    <property type="entry name" value="PknB_PASTA_kin"/>
    <property type="match status" value="1"/>
</dbReference>
<dbReference type="PANTHER" id="PTHR43289">
    <property type="entry name" value="MITOGEN-ACTIVATED PROTEIN KINASE KINASE KINASE 20-RELATED"/>
    <property type="match status" value="1"/>
</dbReference>
<dbReference type="EMBL" id="CP041372">
    <property type="protein sequence ID" value="QKS71482.1"/>
    <property type="molecule type" value="Genomic_DNA"/>
</dbReference>
<keyword evidence="3" id="KW-0309">Germination</keyword>
<dbReference type="GO" id="GO:0007165">
    <property type="term" value="P:signal transduction"/>
    <property type="evidence" value="ECO:0007669"/>
    <property type="project" value="UniProtKB-ARBA"/>
</dbReference>
<feature type="compositionally biased region" description="Acidic residues" evidence="14">
    <location>
        <begin position="573"/>
        <end position="592"/>
    </location>
</feature>
<feature type="transmembrane region" description="Helical" evidence="15">
    <location>
        <begin position="334"/>
        <end position="353"/>
    </location>
</feature>
<name>A0A859FFM2_9BACI</name>
<evidence type="ECO:0000256" key="14">
    <source>
        <dbReference type="SAM" id="MobiDB-lite"/>
    </source>
</evidence>
<evidence type="ECO:0000256" key="6">
    <source>
        <dbReference type="ARBA" id="ARBA00022777"/>
    </source>
</evidence>
<keyword evidence="7 13" id="KW-0067">ATP-binding</keyword>
<keyword evidence="8" id="KW-0735">Signal-anchor</keyword>
<dbReference type="GO" id="GO:0071224">
    <property type="term" value="P:cellular response to peptidoglycan"/>
    <property type="evidence" value="ECO:0007669"/>
    <property type="project" value="UniProtKB-ARBA"/>
</dbReference>
<dbReference type="InterPro" id="IPR000719">
    <property type="entry name" value="Prot_kinase_dom"/>
</dbReference>
<feature type="domain" description="Protein kinase" evidence="16">
    <location>
        <begin position="10"/>
        <end position="267"/>
    </location>
</feature>
<evidence type="ECO:0000256" key="8">
    <source>
        <dbReference type="ARBA" id="ARBA00022968"/>
    </source>
</evidence>
<dbReference type="PROSITE" id="PS00108">
    <property type="entry name" value="PROTEIN_KINASE_ST"/>
    <property type="match status" value="1"/>
</dbReference>
<evidence type="ECO:0000259" key="16">
    <source>
        <dbReference type="PROSITE" id="PS50011"/>
    </source>
</evidence>
<evidence type="ECO:0000256" key="12">
    <source>
        <dbReference type="ARBA" id="ARBA00070041"/>
    </source>
</evidence>
<evidence type="ECO:0000256" key="4">
    <source>
        <dbReference type="ARBA" id="ARBA00022679"/>
    </source>
</evidence>
<comment type="catalytic activity">
    <reaction evidence="9">
        <text>L-threonyl-[protein] + ATP = O-phospho-L-threonyl-[protein] + ADP + H(+)</text>
        <dbReference type="Rhea" id="RHEA:46608"/>
        <dbReference type="Rhea" id="RHEA-COMP:11060"/>
        <dbReference type="Rhea" id="RHEA-COMP:11605"/>
        <dbReference type="ChEBI" id="CHEBI:15378"/>
        <dbReference type="ChEBI" id="CHEBI:30013"/>
        <dbReference type="ChEBI" id="CHEBI:30616"/>
        <dbReference type="ChEBI" id="CHEBI:61977"/>
        <dbReference type="ChEBI" id="CHEBI:456216"/>
        <dbReference type="EC" id="2.7.11.1"/>
    </reaction>
</comment>
<evidence type="ECO:0000256" key="13">
    <source>
        <dbReference type="PROSITE-ProRule" id="PRU10141"/>
    </source>
</evidence>
<evidence type="ECO:0000256" key="15">
    <source>
        <dbReference type="SAM" id="Phobius"/>
    </source>
</evidence>
<accession>A0A859FFM2</accession>
<evidence type="ECO:0000256" key="10">
    <source>
        <dbReference type="ARBA" id="ARBA00048679"/>
    </source>
</evidence>
<dbReference type="Pfam" id="PF00069">
    <property type="entry name" value="Pkinase"/>
    <property type="match status" value="1"/>
</dbReference>
<dbReference type="GO" id="GO:0005524">
    <property type="term" value="F:ATP binding"/>
    <property type="evidence" value="ECO:0007669"/>
    <property type="project" value="UniProtKB-UniRule"/>
</dbReference>
<comment type="subcellular location">
    <subcellularLocation>
        <location evidence="11">Spore membrane</location>
        <topology evidence="11">Single-pass type II membrane protein</topology>
    </subcellularLocation>
</comment>
<dbReference type="InterPro" id="IPR005543">
    <property type="entry name" value="PASTA_dom"/>
</dbReference>
<evidence type="ECO:0000313" key="18">
    <source>
        <dbReference type="EMBL" id="QKS71482.1"/>
    </source>
</evidence>
<dbReference type="RefSeq" id="WP_176009517.1">
    <property type="nucleotide sequence ID" value="NZ_CP041372.2"/>
</dbReference>
<evidence type="ECO:0000256" key="7">
    <source>
        <dbReference type="ARBA" id="ARBA00022840"/>
    </source>
</evidence>
<keyword evidence="15" id="KW-1133">Transmembrane helix</keyword>
<evidence type="ECO:0000256" key="1">
    <source>
        <dbReference type="ARBA" id="ARBA00012513"/>
    </source>
</evidence>
<feature type="region of interest" description="Disordered" evidence="14">
    <location>
        <begin position="277"/>
        <end position="325"/>
    </location>
</feature>
<comment type="catalytic activity">
    <reaction evidence="10">
        <text>L-seryl-[protein] + ATP = O-phospho-L-seryl-[protein] + ADP + H(+)</text>
        <dbReference type="Rhea" id="RHEA:17989"/>
        <dbReference type="Rhea" id="RHEA-COMP:9863"/>
        <dbReference type="Rhea" id="RHEA-COMP:11604"/>
        <dbReference type="ChEBI" id="CHEBI:15378"/>
        <dbReference type="ChEBI" id="CHEBI:29999"/>
        <dbReference type="ChEBI" id="CHEBI:30616"/>
        <dbReference type="ChEBI" id="CHEBI:83421"/>
        <dbReference type="ChEBI" id="CHEBI:456216"/>
        <dbReference type="EC" id="2.7.11.1"/>
    </reaction>
</comment>
<dbReference type="Gene3D" id="1.10.510.10">
    <property type="entry name" value="Transferase(Phosphotransferase) domain 1"/>
    <property type="match status" value="1"/>
</dbReference>
<gene>
    <name evidence="18" type="primary">pknB</name>
    <name evidence="18" type="ORF">FLK61_32835</name>
</gene>
<feature type="domain" description="PASTA" evidence="17">
    <location>
        <begin position="363"/>
        <end position="425"/>
    </location>
</feature>
<dbReference type="EC" id="2.7.11.1" evidence="1"/>
<dbReference type="KEGG" id="psua:FLK61_32835"/>
<keyword evidence="5 13" id="KW-0547">Nucleotide-binding</keyword>
<evidence type="ECO:0000256" key="2">
    <source>
        <dbReference type="ARBA" id="ARBA00022527"/>
    </source>
</evidence>
<dbReference type="SMART" id="SM00220">
    <property type="entry name" value="S_TKc"/>
    <property type="match status" value="1"/>
</dbReference>
<dbReference type="PANTHER" id="PTHR43289:SF34">
    <property type="entry name" value="SERINE_THREONINE-PROTEIN KINASE YBDM-RELATED"/>
    <property type="match status" value="1"/>
</dbReference>
<dbReference type="CDD" id="cd06577">
    <property type="entry name" value="PASTA_pknB"/>
    <property type="match status" value="3"/>
</dbReference>
<keyword evidence="6 18" id="KW-0418">Kinase</keyword>
<feature type="region of interest" description="Disordered" evidence="14">
    <location>
        <begin position="557"/>
        <end position="614"/>
    </location>
</feature>
<dbReference type="PROSITE" id="PS00107">
    <property type="entry name" value="PROTEIN_KINASE_ATP"/>
    <property type="match status" value="1"/>
</dbReference>
<dbReference type="SMART" id="SM00740">
    <property type="entry name" value="PASTA"/>
    <property type="match status" value="3"/>
</dbReference>
<evidence type="ECO:0000256" key="5">
    <source>
        <dbReference type="ARBA" id="ARBA00022741"/>
    </source>
</evidence>
<dbReference type="Gene3D" id="2.60.40.2560">
    <property type="match status" value="1"/>
</dbReference>
<sequence length="683" mass="74834">MIGKRLNDRYKLIRPIGGGGMADVYLAKDLILDRHVAVKMLKTQFSNDDEFIQRFRREAEAATSLSHPNVVSIYDVGEEEDLYYIVMEYVEGETLKDYVVANGSLSVDESIRILKQIASALSHAHANHIVHRDIKPQNILIGVDGIAKVTDFGIARAINEATITHTNSVLGSVHYLSPEQARGGQVTFKSDLYSLGIIGFEMLTGEAPFKGDTAVSVAIKHIQEPIPSVTEKAPHVPQSVDNMIMKLTAKDVTNRYESADELQRELATILDPSRVNEAPIEREDDPEATKAIPVIPADAPLEGDPTLVRKPDEAPAQGPAAEPAKKKKKRVGKWIGLSALFLALLLFLVFFLIPRLLYVNDVTIPEGLVGQPSSEVVAELETLGLEVELTYREDDTVEPDHVISTNPQGGNNVKEGSLVTVFANEANGTVDMNDVVGLSLEEAEELLADFEDIEVVYEESATEDEGTVLSQSPEANEPVIAEETVVTLTVSEGMTYVMDNLFGMTRSEVLDQMDDNPYVTLRFEEDFHPSIESGLVIAQSPSRGTEINAPVTVEVTFSRGPEPSSSGGSSEIETPEPDPEPEPEPDPGEEDGPVTSDVPFSVEVPPAPEGSEPPEYRIQISIIDSESDTPREVVSESITETTRFTLPMTLNPGDTGYLLLYVNGQEFSESPYEYTYEELLSYQ</sequence>
<organism evidence="18 19">
    <name type="scientific">Paenalkalicoccus suaedae</name>
    <dbReference type="NCBI Taxonomy" id="2592382"/>
    <lineage>
        <taxon>Bacteria</taxon>
        <taxon>Bacillati</taxon>
        <taxon>Bacillota</taxon>
        <taxon>Bacilli</taxon>
        <taxon>Bacillales</taxon>
        <taxon>Bacillaceae</taxon>
        <taxon>Paenalkalicoccus</taxon>
    </lineage>
</organism>
<dbReference type="AlphaFoldDB" id="A0A859FFM2"/>
<feature type="binding site" evidence="13">
    <location>
        <position position="39"/>
    </location>
    <ligand>
        <name>ATP</name>
        <dbReference type="ChEBI" id="CHEBI:30616"/>
    </ligand>
</feature>
<dbReference type="SUPFAM" id="SSF56112">
    <property type="entry name" value="Protein kinase-like (PK-like)"/>
    <property type="match status" value="1"/>
</dbReference>
<protein>
    <recommendedName>
        <fullName evidence="12">Serine/threonine-protein kinase PrkC</fullName>
        <ecNumber evidence="1">2.7.11.1</ecNumber>
    </recommendedName>
</protein>
<dbReference type="Gene3D" id="3.30.10.20">
    <property type="match status" value="3"/>
</dbReference>
<dbReference type="InterPro" id="IPR011009">
    <property type="entry name" value="Kinase-like_dom_sf"/>
</dbReference>